<evidence type="ECO:0000313" key="2">
    <source>
        <dbReference type="WBParaSite" id="nRc.2.0.1.t15830-RA"/>
    </source>
</evidence>
<dbReference type="AlphaFoldDB" id="A0A915IPM7"/>
<dbReference type="WBParaSite" id="nRc.2.0.1.t15830-RA">
    <property type="protein sequence ID" value="nRc.2.0.1.t15830-RA"/>
    <property type="gene ID" value="nRc.2.0.1.g15830"/>
</dbReference>
<dbReference type="Proteomes" id="UP000887565">
    <property type="component" value="Unplaced"/>
</dbReference>
<organism evidence="1 2">
    <name type="scientific">Romanomermis culicivorax</name>
    <name type="common">Nematode worm</name>
    <dbReference type="NCBI Taxonomy" id="13658"/>
    <lineage>
        <taxon>Eukaryota</taxon>
        <taxon>Metazoa</taxon>
        <taxon>Ecdysozoa</taxon>
        <taxon>Nematoda</taxon>
        <taxon>Enoplea</taxon>
        <taxon>Dorylaimia</taxon>
        <taxon>Mermithida</taxon>
        <taxon>Mermithoidea</taxon>
        <taxon>Mermithidae</taxon>
        <taxon>Romanomermis</taxon>
    </lineage>
</organism>
<evidence type="ECO:0000313" key="1">
    <source>
        <dbReference type="Proteomes" id="UP000887565"/>
    </source>
</evidence>
<proteinExistence type="predicted"/>
<keyword evidence="1" id="KW-1185">Reference proteome</keyword>
<protein>
    <submittedName>
        <fullName evidence="2">Uncharacterized protein</fullName>
    </submittedName>
</protein>
<reference evidence="2" key="1">
    <citation type="submission" date="2022-11" db="UniProtKB">
        <authorList>
            <consortium name="WormBaseParasite"/>
        </authorList>
    </citation>
    <scope>IDENTIFICATION</scope>
</reference>
<accession>A0A915IPM7</accession>
<name>A0A915IPM7_ROMCU</name>
<sequence length="204" mass="23930">MVKKRTYRNWSSETDKHYASLMSMLTMGKLNNVIKAFFAGLKKEHLDKINCDQEPHNEQLYLKSFLPGESRFIFPRNMTSGDMCVVNCTRNSLIPKTVMQFLHDVKNDVFKRQNSTNIRRIFNATMLDWYCGFANGRYQCILDCDNNSVLKSEILKLLRPTSYVCNETDFIAYSKCYRQVYEDDVDECESGDKCLPYKTTMMNY</sequence>